<comment type="caution">
    <text evidence="6">The sequence shown here is derived from an EMBL/GenBank/DDBJ whole genome shotgun (WGS) entry which is preliminary data.</text>
</comment>
<feature type="domain" description="DNA2/NAM7 helicase-like C-terminal" evidence="5">
    <location>
        <begin position="308"/>
        <end position="390"/>
    </location>
</feature>
<keyword evidence="1" id="KW-0547">Nucleotide-binding</keyword>
<sequence>MTAPQILADDALSQILESQWQGIPAVVLRSPPGAGKTGVAQRLALQSARLLDQRCMVVTQTNEQAFDVARRLGRNADGYPIHLYARKGLDLPADVRADSNIRIIHDFGHIPRDPGITIGNAAKWSWIATGEPMFDLQIVDEAFQLPDYRFQLIANLAPHHVLIGDPGQIDPFVNCEIERWRCNPSGPQVSSPAALINRHPSIMQLALPVSRRLNVDTVRLVQPAFYPDLPFEAMSRDRELRFDVAGVMPFDAALDAVVSGSQIVMVELPPQLTGERDEEIADELVGSIRRLLMRQAWVSDDGVVSRVTPGMIGVVCAHVSQVNAVRERLGRDLSAVFVETANRYQGIERAFMFVHHPLSGRADATAFHLDAGRLCVMLSRHRVACWIFGRQGIAQQLTRYAPIGDRALGIDDDPEYRGWRAHLTVMSWLANAGRLYPAVYGMVESTSDRAAS</sequence>
<gene>
    <name evidence="6" type="ORF">D3227_29915</name>
</gene>
<evidence type="ECO:0000259" key="5">
    <source>
        <dbReference type="Pfam" id="PF13087"/>
    </source>
</evidence>
<keyword evidence="4" id="KW-0067">ATP-binding</keyword>
<dbReference type="PANTHER" id="PTHR43788:SF8">
    <property type="entry name" value="DNA-BINDING PROTEIN SMUBP-2"/>
    <property type="match status" value="1"/>
</dbReference>
<evidence type="ECO:0000313" key="7">
    <source>
        <dbReference type="Proteomes" id="UP000272706"/>
    </source>
</evidence>
<reference evidence="6 7" key="1">
    <citation type="submission" date="2018-09" db="EMBL/GenBank/DDBJ databases">
        <title>Mesorhizobium carmichaelinearum sp. nov. isolated from Carmichaelinea spp. root nodules in New Zealand.</title>
        <authorList>
            <person name="De Meyer S.E."/>
        </authorList>
    </citation>
    <scope>NUCLEOTIDE SEQUENCE [LARGE SCALE GENOMIC DNA]</scope>
    <source>
        <strain evidence="6 7">ICMP19557</strain>
    </source>
</reference>
<keyword evidence="2" id="KW-0378">Hydrolase</keyword>
<proteinExistence type="predicted"/>
<dbReference type="PANTHER" id="PTHR43788">
    <property type="entry name" value="DNA2/NAM7 HELICASE FAMILY MEMBER"/>
    <property type="match status" value="1"/>
</dbReference>
<dbReference type="InterPro" id="IPR041679">
    <property type="entry name" value="DNA2/NAM7-like_C"/>
</dbReference>
<dbReference type="Pfam" id="PF13087">
    <property type="entry name" value="AAA_12"/>
    <property type="match status" value="1"/>
</dbReference>
<protein>
    <recommendedName>
        <fullName evidence="5">DNA2/NAM7 helicase-like C-terminal domain-containing protein</fullName>
    </recommendedName>
</protein>
<dbReference type="GO" id="GO:0005524">
    <property type="term" value="F:ATP binding"/>
    <property type="evidence" value="ECO:0007669"/>
    <property type="project" value="UniProtKB-KW"/>
</dbReference>
<evidence type="ECO:0000256" key="3">
    <source>
        <dbReference type="ARBA" id="ARBA00022806"/>
    </source>
</evidence>
<dbReference type="InterPro" id="IPR027417">
    <property type="entry name" value="P-loop_NTPase"/>
</dbReference>
<dbReference type="SUPFAM" id="SSF52540">
    <property type="entry name" value="P-loop containing nucleoside triphosphate hydrolases"/>
    <property type="match status" value="1"/>
</dbReference>
<dbReference type="GO" id="GO:0043139">
    <property type="term" value="F:5'-3' DNA helicase activity"/>
    <property type="evidence" value="ECO:0007669"/>
    <property type="project" value="TreeGrafter"/>
</dbReference>
<dbReference type="AlphaFoldDB" id="A0A3A5KE17"/>
<accession>A0A3A5KE17</accession>
<dbReference type="Gene3D" id="3.40.50.300">
    <property type="entry name" value="P-loop containing nucleotide triphosphate hydrolases"/>
    <property type="match status" value="2"/>
</dbReference>
<organism evidence="6 7">
    <name type="scientific">Mesorhizobium waimense</name>
    <dbReference type="NCBI Taxonomy" id="1300307"/>
    <lineage>
        <taxon>Bacteria</taxon>
        <taxon>Pseudomonadati</taxon>
        <taxon>Pseudomonadota</taxon>
        <taxon>Alphaproteobacteria</taxon>
        <taxon>Hyphomicrobiales</taxon>
        <taxon>Phyllobacteriaceae</taxon>
        <taxon>Mesorhizobium</taxon>
    </lineage>
</organism>
<evidence type="ECO:0000256" key="2">
    <source>
        <dbReference type="ARBA" id="ARBA00022801"/>
    </source>
</evidence>
<evidence type="ECO:0000313" key="6">
    <source>
        <dbReference type="EMBL" id="RJT30817.1"/>
    </source>
</evidence>
<dbReference type="EMBL" id="QZWZ01000034">
    <property type="protein sequence ID" value="RJT30817.1"/>
    <property type="molecule type" value="Genomic_DNA"/>
</dbReference>
<name>A0A3A5KE17_9HYPH</name>
<evidence type="ECO:0000256" key="1">
    <source>
        <dbReference type="ARBA" id="ARBA00022741"/>
    </source>
</evidence>
<dbReference type="RefSeq" id="WP_120017813.1">
    <property type="nucleotide sequence ID" value="NZ_QZWZ01000034.1"/>
</dbReference>
<dbReference type="OrthoDB" id="9757917at2"/>
<keyword evidence="3" id="KW-0347">Helicase</keyword>
<evidence type="ECO:0000256" key="4">
    <source>
        <dbReference type="ARBA" id="ARBA00022840"/>
    </source>
</evidence>
<dbReference type="Proteomes" id="UP000272706">
    <property type="component" value="Unassembled WGS sequence"/>
</dbReference>
<keyword evidence="7" id="KW-1185">Reference proteome</keyword>
<dbReference type="GO" id="GO:0016787">
    <property type="term" value="F:hydrolase activity"/>
    <property type="evidence" value="ECO:0007669"/>
    <property type="project" value="UniProtKB-KW"/>
</dbReference>
<dbReference type="InterPro" id="IPR050534">
    <property type="entry name" value="Coronavir_polyprotein_1ab"/>
</dbReference>